<reference evidence="2" key="1">
    <citation type="journal article" date="2018" name="Genome Res.">
        <title>The genomic architecture and molecular evolution of ant odorant receptors.</title>
        <authorList>
            <person name="McKenzie S.K."/>
            <person name="Kronauer D.J.C."/>
        </authorList>
    </citation>
    <scope>NUCLEOTIDE SEQUENCE [LARGE SCALE GENOMIC DNA]</scope>
    <source>
        <strain evidence="2">Clonal line C1</strain>
    </source>
</reference>
<dbReference type="EMBL" id="QOIP01000007">
    <property type="protein sequence ID" value="RLU20244.1"/>
    <property type="molecule type" value="Genomic_DNA"/>
</dbReference>
<feature type="region of interest" description="Disordered" evidence="1">
    <location>
        <begin position="1"/>
        <end position="45"/>
    </location>
</feature>
<name>A0A3L8DIH8_OOCBI</name>
<evidence type="ECO:0000313" key="2">
    <source>
        <dbReference type="EMBL" id="RLU20244.1"/>
    </source>
</evidence>
<reference evidence="2" key="2">
    <citation type="submission" date="2018-07" db="EMBL/GenBank/DDBJ databases">
        <authorList>
            <person name="Mckenzie S.K."/>
            <person name="Kronauer D.J.C."/>
        </authorList>
    </citation>
    <scope>NUCLEOTIDE SEQUENCE</scope>
    <source>
        <strain evidence="2">Clonal line C1</strain>
    </source>
</reference>
<organism evidence="2">
    <name type="scientific">Ooceraea biroi</name>
    <name type="common">Clonal raider ant</name>
    <name type="synonym">Cerapachys biroi</name>
    <dbReference type="NCBI Taxonomy" id="2015173"/>
    <lineage>
        <taxon>Eukaryota</taxon>
        <taxon>Metazoa</taxon>
        <taxon>Ecdysozoa</taxon>
        <taxon>Arthropoda</taxon>
        <taxon>Hexapoda</taxon>
        <taxon>Insecta</taxon>
        <taxon>Pterygota</taxon>
        <taxon>Neoptera</taxon>
        <taxon>Endopterygota</taxon>
        <taxon>Hymenoptera</taxon>
        <taxon>Apocrita</taxon>
        <taxon>Aculeata</taxon>
        <taxon>Formicoidea</taxon>
        <taxon>Formicidae</taxon>
        <taxon>Dorylinae</taxon>
        <taxon>Ooceraea</taxon>
    </lineage>
</organism>
<dbReference type="Proteomes" id="UP000279307">
    <property type="component" value="Chromosome 7"/>
</dbReference>
<comment type="caution">
    <text evidence="2">The sequence shown here is derived from an EMBL/GenBank/DDBJ whole genome shotgun (WGS) entry which is preliminary data.</text>
</comment>
<sequence>MNTNSNVVGQEGGAGTDYGGNEETAALLGRPPPPPVVVAAASQGKPVLTRQDRATFLVASPQLSVSGLGGSEESGTNEDPATRSVPDIELHCRLDGESQPQQQQQSQPQLQQQQQQQPSQQQQQSQPQPQLQQSQLQQSQLQAQPVSYRASRQSHQYRCRCDRRDSLAPASALHLARSVSRESVKSGHHCCPCQAPPPPVLVTTSPNARIIRQSSQPEASACCCSGCCCPLHTGATPSAASLRQLREPGDGIAGIAADSLRINGGIRQFRQFPWWCKSSDRASMAVAPSSMATGPGPAPAGAASGTQGAQGVVLCPRTLSQVRRSRLRRALTEATSETVNYVKTVG</sequence>
<feature type="compositionally biased region" description="Basic and acidic residues" evidence="1">
    <location>
        <begin position="86"/>
        <end position="96"/>
    </location>
</feature>
<dbReference type="OrthoDB" id="7553755at2759"/>
<protein>
    <recommendedName>
        <fullName evidence="3">Small conductance calcium-activated potassium channel protein</fullName>
    </recommendedName>
</protein>
<dbReference type="SUPFAM" id="SSF81995">
    <property type="entry name" value="beta-sandwich domain of Sec23/24"/>
    <property type="match status" value="1"/>
</dbReference>
<evidence type="ECO:0008006" key="3">
    <source>
        <dbReference type="Google" id="ProtNLM"/>
    </source>
</evidence>
<evidence type="ECO:0000256" key="1">
    <source>
        <dbReference type="SAM" id="MobiDB-lite"/>
    </source>
</evidence>
<proteinExistence type="predicted"/>
<gene>
    <name evidence="2" type="ORF">DMN91_006851</name>
</gene>
<dbReference type="AlphaFoldDB" id="A0A3L8DIH8"/>
<feature type="compositionally biased region" description="Low complexity" evidence="1">
    <location>
        <begin position="98"/>
        <end position="145"/>
    </location>
</feature>
<accession>A0A3L8DIH8</accession>
<feature type="region of interest" description="Disordered" evidence="1">
    <location>
        <begin position="59"/>
        <end position="149"/>
    </location>
</feature>